<proteinExistence type="predicted"/>
<feature type="transmembrane region" description="Helical" evidence="1">
    <location>
        <begin position="88"/>
        <end position="108"/>
    </location>
</feature>
<feature type="transmembrane region" description="Helical" evidence="1">
    <location>
        <begin position="48"/>
        <end position="67"/>
    </location>
</feature>
<dbReference type="GO" id="GO:0080120">
    <property type="term" value="P:CAAX-box protein maturation"/>
    <property type="evidence" value="ECO:0007669"/>
    <property type="project" value="UniProtKB-ARBA"/>
</dbReference>
<keyword evidence="1" id="KW-0812">Transmembrane</keyword>
<protein>
    <recommendedName>
        <fullName evidence="2">CAAX prenyl protease 2/Lysostaphin resistance protein A-like domain-containing protein</fullName>
    </recommendedName>
</protein>
<feature type="transmembrane region" description="Helical" evidence="1">
    <location>
        <begin position="120"/>
        <end position="141"/>
    </location>
</feature>
<name>A0A917GNG3_9MICC</name>
<evidence type="ECO:0000259" key="2">
    <source>
        <dbReference type="Pfam" id="PF02517"/>
    </source>
</evidence>
<dbReference type="GO" id="GO:0004175">
    <property type="term" value="F:endopeptidase activity"/>
    <property type="evidence" value="ECO:0007669"/>
    <property type="project" value="UniProtKB-ARBA"/>
</dbReference>
<keyword evidence="4" id="KW-1185">Reference proteome</keyword>
<feature type="transmembrane region" description="Helical" evidence="1">
    <location>
        <begin position="178"/>
        <end position="200"/>
    </location>
</feature>
<organism evidence="3 4">
    <name type="scientific">Kocuria dechangensis</name>
    <dbReference type="NCBI Taxonomy" id="1176249"/>
    <lineage>
        <taxon>Bacteria</taxon>
        <taxon>Bacillati</taxon>
        <taxon>Actinomycetota</taxon>
        <taxon>Actinomycetes</taxon>
        <taxon>Micrococcales</taxon>
        <taxon>Micrococcaceae</taxon>
        <taxon>Kocuria</taxon>
    </lineage>
</organism>
<reference evidence="3" key="2">
    <citation type="submission" date="2020-09" db="EMBL/GenBank/DDBJ databases">
        <authorList>
            <person name="Sun Q."/>
            <person name="Zhou Y."/>
        </authorList>
    </citation>
    <scope>NUCLEOTIDE SEQUENCE</scope>
    <source>
        <strain evidence="3">CGMCC 1.12187</strain>
    </source>
</reference>
<accession>A0A917GNG3</accession>
<feature type="transmembrane region" description="Helical" evidence="1">
    <location>
        <begin position="16"/>
        <end position="36"/>
    </location>
</feature>
<reference evidence="3" key="1">
    <citation type="journal article" date="2014" name="Int. J. Syst. Evol. Microbiol.">
        <title>Complete genome sequence of Corynebacterium casei LMG S-19264T (=DSM 44701T), isolated from a smear-ripened cheese.</title>
        <authorList>
            <consortium name="US DOE Joint Genome Institute (JGI-PGF)"/>
            <person name="Walter F."/>
            <person name="Albersmeier A."/>
            <person name="Kalinowski J."/>
            <person name="Ruckert C."/>
        </authorList>
    </citation>
    <scope>NUCLEOTIDE SEQUENCE</scope>
    <source>
        <strain evidence="3">CGMCC 1.12187</strain>
    </source>
</reference>
<evidence type="ECO:0000313" key="3">
    <source>
        <dbReference type="EMBL" id="GGG51842.1"/>
    </source>
</evidence>
<sequence>MDSTAGPRHADDDAGLLAYALLVVLLGAVFWVAGPLLGELTAWTRAELPASALMVVCPALAAWIVAARRGAAAELVRRLRPVRTGWHWWATAVVVMPGILALEALVGGRAPWQGVTPGEVLLLCAVFLAPALAEEIGWTGFALPRLLRRTGPVAAGVLIGTFWSLWHVVPWLQLGHGGMWILGQSLFSVALRVLLVALAVRSGAGLWPAVLGHASSNVAWAVSEGAGASYDPWVAASLTAGAAAVLARRGHS</sequence>
<dbReference type="Pfam" id="PF02517">
    <property type="entry name" value="Rce1-like"/>
    <property type="match status" value="1"/>
</dbReference>
<dbReference type="RefSeq" id="WP_188535457.1">
    <property type="nucleotide sequence ID" value="NZ_BMEQ01000005.1"/>
</dbReference>
<comment type="caution">
    <text evidence="3">The sequence shown here is derived from an EMBL/GenBank/DDBJ whole genome shotgun (WGS) entry which is preliminary data.</text>
</comment>
<feature type="transmembrane region" description="Helical" evidence="1">
    <location>
        <begin position="153"/>
        <end position="172"/>
    </location>
</feature>
<gene>
    <name evidence="3" type="ORF">GCM10011374_13170</name>
</gene>
<keyword evidence="1" id="KW-0472">Membrane</keyword>
<dbReference type="InterPro" id="IPR003675">
    <property type="entry name" value="Rce1/LyrA-like_dom"/>
</dbReference>
<feature type="domain" description="CAAX prenyl protease 2/Lysostaphin resistance protein A-like" evidence="2">
    <location>
        <begin position="119"/>
        <end position="218"/>
    </location>
</feature>
<evidence type="ECO:0000256" key="1">
    <source>
        <dbReference type="SAM" id="Phobius"/>
    </source>
</evidence>
<dbReference type="EMBL" id="BMEQ01000005">
    <property type="protein sequence ID" value="GGG51842.1"/>
    <property type="molecule type" value="Genomic_DNA"/>
</dbReference>
<dbReference type="Proteomes" id="UP000638848">
    <property type="component" value="Unassembled WGS sequence"/>
</dbReference>
<dbReference type="AlphaFoldDB" id="A0A917GNG3"/>
<evidence type="ECO:0000313" key="4">
    <source>
        <dbReference type="Proteomes" id="UP000638848"/>
    </source>
</evidence>
<keyword evidence="1" id="KW-1133">Transmembrane helix</keyword>